<dbReference type="OrthoDB" id="2156623at2759"/>
<dbReference type="InterPro" id="IPR011009">
    <property type="entry name" value="Kinase-like_dom_sf"/>
</dbReference>
<keyword evidence="4" id="KW-0808">Transferase</keyword>
<keyword evidence="6" id="KW-0418">Kinase</keyword>
<dbReference type="GO" id="GO:0005737">
    <property type="term" value="C:cytoplasm"/>
    <property type="evidence" value="ECO:0007669"/>
    <property type="project" value="TreeGrafter"/>
</dbReference>
<dbReference type="PANTHER" id="PTHR22988:SF66">
    <property type="entry name" value="SERINE_THREONINE-PROTEIN KINASE GENGHIS KHAN"/>
    <property type="match status" value="1"/>
</dbReference>
<evidence type="ECO:0000256" key="5">
    <source>
        <dbReference type="ARBA" id="ARBA00022741"/>
    </source>
</evidence>
<comment type="catalytic activity">
    <reaction evidence="10">
        <text>L-seryl-[protein] + ATP = O-phospho-L-seryl-[protein] + ADP + H(+)</text>
        <dbReference type="Rhea" id="RHEA:17989"/>
        <dbReference type="Rhea" id="RHEA-COMP:9863"/>
        <dbReference type="Rhea" id="RHEA-COMP:11604"/>
        <dbReference type="ChEBI" id="CHEBI:15378"/>
        <dbReference type="ChEBI" id="CHEBI:29999"/>
        <dbReference type="ChEBI" id="CHEBI:30616"/>
        <dbReference type="ChEBI" id="CHEBI:83421"/>
        <dbReference type="ChEBI" id="CHEBI:456216"/>
        <dbReference type="EC" id="2.7.11.1"/>
    </reaction>
</comment>
<dbReference type="Pfam" id="PF15796">
    <property type="entry name" value="KELK"/>
    <property type="match status" value="1"/>
</dbReference>
<dbReference type="Pfam" id="PF00069">
    <property type="entry name" value="Pkinase"/>
    <property type="match status" value="1"/>
</dbReference>
<dbReference type="GO" id="GO:0031032">
    <property type="term" value="P:actomyosin structure organization"/>
    <property type="evidence" value="ECO:0007669"/>
    <property type="project" value="TreeGrafter"/>
</dbReference>
<evidence type="ECO:0000259" key="12">
    <source>
        <dbReference type="PROSITE" id="PS50011"/>
    </source>
</evidence>
<feature type="domain" description="Protein kinase" evidence="12">
    <location>
        <begin position="1"/>
        <end position="103"/>
    </location>
</feature>
<evidence type="ECO:0000313" key="14">
    <source>
        <dbReference type="EMBL" id="VDK33302.1"/>
    </source>
</evidence>
<evidence type="ECO:0000256" key="10">
    <source>
        <dbReference type="ARBA" id="ARBA00048679"/>
    </source>
</evidence>
<dbReference type="Pfam" id="PF00433">
    <property type="entry name" value="Pkinase_C"/>
    <property type="match status" value="1"/>
</dbReference>
<dbReference type="InterPro" id="IPR031597">
    <property type="entry name" value="KELK"/>
</dbReference>
<dbReference type="PROSITE" id="PS51285">
    <property type="entry name" value="AGC_KINASE_CTER"/>
    <property type="match status" value="1"/>
</dbReference>
<dbReference type="InterPro" id="IPR017892">
    <property type="entry name" value="Pkinase_C"/>
</dbReference>
<reference evidence="14 15" key="2">
    <citation type="submission" date="2018-11" db="EMBL/GenBank/DDBJ databases">
        <authorList>
            <consortium name="Pathogen Informatics"/>
        </authorList>
    </citation>
    <scope>NUCLEOTIDE SEQUENCE [LARGE SCALE GENOMIC DNA]</scope>
</reference>
<dbReference type="GO" id="GO:0004674">
    <property type="term" value="F:protein serine/threonine kinase activity"/>
    <property type="evidence" value="ECO:0007669"/>
    <property type="project" value="UniProtKB-KW"/>
</dbReference>
<dbReference type="InterPro" id="IPR000719">
    <property type="entry name" value="Prot_kinase_dom"/>
</dbReference>
<dbReference type="WBParaSite" id="GPUH_0000229301-mRNA-1">
    <property type="protein sequence ID" value="GPUH_0000229301-mRNA-1"/>
    <property type="gene ID" value="GPUH_0000229301"/>
</dbReference>
<dbReference type="AlphaFoldDB" id="A0A183D0P7"/>
<keyword evidence="3" id="KW-0597">Phosphoprotein</keyword>
<evidence type="ECO:0000256" key="1">
    <source>
        <dbReference type="ARBA" id="ARBA00012513"/>
    </source>
</evidence>
<dbReference type="GO" id="GO:0005524">
    <property type="term" value="F:ATP binding"/>
    <property type="evidence" value="ECO:0007669"/>
    <property type="project" value="UniProtKB-KW"/>
</dbReference>
<dbReference type="EC" id="2.7.11.1" evidence="1"/>
<keyword evidence="7" id="KW-0067">ATP-binding</keyword>
<evidence type="ECO:0000256" key="7">
    <source>
        <dbReference type="ARBA" id="ARBA00022840"/>
    </source>
</evidence>
<keyword evidence="8 11" id="KW-0175">Coiled coil</keyword>
<reference evidence="16" key="1">
    <citation type="submission" date="2016-06" db="UniProtKB">
        <authorList>
            <consortium name="WormBaseParasite"/>
        </authorList>
    </citation>
    <scope>IDENTIFICATION</scope>
</reference>
<proteinExistence type="predicted"/>
<comment type="catalytic activity">
    <reaction evidence="9">
        <text>L-threonyl-[protein] + ATP = O-phospho-L-threonyl-[protein] + ADP + H(+)</text>
        <dbReference type="Rhea" id="RHEA:46608"/>
        <dbReference type="Rhea" id="RHEA-COMP:11060"/>
        <dbReference type="Rhea" id="RHEA-COMP:11605"/>
        <dbReference type="ChEBI" id="CHEBI:15378"/>
        <dbReference type="ChEBI" id="CHEBI:30013"/>
        <dbReference type="ChEBI" id="CHEBI:30616"/>
        <dbReference type="ChEBI" id="CHEBI:61977"/>
        <dbReference type="ChEBI" id="CHEBI:456216"/>
        <dbReference type="EC" id="2.7.11.1"/>
    </reaction>
</comment>
<keyword evidence="2" id="KW-0723">Serine/threonine-protein kinase</keyword>
<evidence type="ECO:0000256" key="11">
    <source>
        <dbReference type="SAM" id="Coils"/>
    </source>
</evidence>
<evidence type="ECO:0000256" key="2">
    <source>
        <dbReference type="ARBA" id="ARBA00022527"/>
    </source>
</evidence>
<feature type="coiled-coil region" evidence="11">
    <location>
        <begin position="195"/>
        <end position="323"/>
    </location>
</feature>
<keyword evidence="15" id="KW-1185">Reference proteome</keyword>
<feature type="coiled-coil region" evidence="11">
    <location>
        <begin position="349"/>
        <end position="444"/>
    </location>
</feature>
<dbReference type="SUPFAM" id="SSF56112">
    <property type="entry name" value="Protein kinase-like (PK-like)"/>
    <property type="match status" value="1"/>
</dbReference>
<dbReference type="InterPro" id="IPR000961">
    <property type="entry name" value="AGC-kinase_C"/>
</dbReference>
<accession>A0A183D0P7</accession>
<evidence type="ECO:0000256" key="8">
    <source>
        <dbReference type="ARBA" id="ARBA00023054"/>
    </source>
</evidence>
<dbReference type="Proteomes" id="UP000271098">
    <property type="component" value="Unassembled WGS sequence"/>
</dbReference>
<dbReference type="EMBL" id="UYRT01003338">
    <property type="protein sequence ID" value="VDK33302.1"/>
    <property type="molecule type" value="Genomic_DNA"/>
</dbReference>
<dbReference type="PROSITE" id="PS50011">
    <property type="entry name" value="PROTEIN_KINASE_DOM"/>
    <property type="match status" value="1"/>
</dbReference>
<sequence length="474" mass="54725">MKEPSEKSNLKAMEDGHGRYGAECDWWSLGICMYEMLYGVAPFYAESLVETYGKIMSHQEMLDFPDDIDISEEAKDLMKRLICPRETRLGQNGFIDFASHPFFDGINWEAVREMDTPYRPEVSSPTDTSNFDVEACSPDFTPCDTKPPNVTAPFTGHHLPFIGFTYTHDSILSDCKSLSLSGLDSSADSLPALTAEAYERRIQRLEQEKTELSRKFQEANHLIQTRFHGSAPGSDGTESDSSKYEQTIAQLKDEVQILKKRLAEENSASLRPAKDLNQEELEKKIKELKEKNRQLILDKQDLQRDLEETSERLTIQTRELKEAVKHRDLAKQDYDEVLNTALLDERDKSKRCEKLVKERESEISQLQQKIDVFRLELRKLEIIRKEAETVAERAQQDLLSERLLRETLQTKLASQESKTESEEVERLTSELQKVNVRYAEMVESEEKKRQQIVEYWQVPTAFLQLCSLVRAHLA</sequence>
<evidence type="ECO:0000259" key="13">
    <source>
        <dbReference type="PROSITE" id="PS51285"/>
    </source>
</evidence>
<dbReference type="GO" id="GO:0005856">
    <property type="term" value="C:cytoskeleton"/>
    <property type="evidence" value="ECO:0007669"/>
    <property type="project" value="TreeGrafter"/>
</dbReference>
<organism evidence="16">
    <name type="scientific">Gongylonema pulchrum</name>
    <dbReference type="NCBI Taxonomy" id="637853"/>
    <lineage>
        <taxon>Eukaryota</taxon>
        <taxon>Metazoa</taxon>
        <taxon>Ecdysozoa</taxon>
        <taxon>Nematoda</taxon>
        <taxon>Chromadorea</taxon>
        <taxon>Rhabditida</taxon>
        <taxon>Spirurina</taxon>
        <taxon>Spiruromorpha</taxon>
        <taxon>Spiruroidea</taxon>
        <taxon>Gongylonematidae</taxon>
        <taxon>Gongylonema</taxon>
    </lineage>
</organism>
<dbReference type="PANTHER" id="PTHR22988">
    <property type="entry name" value="MYOTONIC DYSTROPHY S/T KINASE-RELATED"/>
    <property type="match status" value="1"/>
</dbReference>
<evidence type="ECO:0000313" key="16">
    <source>
        <dbReference type="WBParaSite" id="GPUH_0000229301-mRNA-1"/>
    </source>
</evidence>
<dbReference type="Gene3D" id="3.30.200.20">
    <property type="entry name" value="Phosphorylase Kinase, domain 1"/>
    <property type="match status" value="1"/>
</dbReference>
<feature type="domain" description="AGC-kinase C-terminal" evidence="13">
    <location>
        <begin position="104"/>
        <end position="176"/>
    </location>
</feature>
<keyword evidence="5" id="KW-0547">Nucleotide-binding</keyword>
<evidence type="ECO:0000256" key="9">
    <source>
        <dbReference type="ARBA" id="ARBA00047899"/>
    </source>
</evidence>
<dbReference type="Gene3D" id="1.10.510.10">
    <property type="entry name" value="Transferase(Phosphotransferase) domain 1"/>
    <property type="match status" value="1"/>
</dbReference>
<protein>
    <recommendedName>
        <fullName evidence="1">non-specific serine/threonine protein kinase</fullName>
        <ecNumber evidence="1">2.7.11.1</ecNumber>
    </recommendedName>
</protein>
<name>A0A183D0P7_9BILA</name>
<dbReference type="InterPro" id="IPR050839">
    <property type="entry name" value="Rho-assoc_Ser/Thr_Kinase"/>
</dbReference>
<gene>
    <name evidence="14" type="ORF">GPUH_LOCUS2289</name>
</gene>
<dbReference type="SMART" id="SM00133">
    <property type="entry name" value="S_TK_X"/>
    <property type="match status" value="1"/>
</dbReference>
<evidence type="ECO:0000256" key="6">
    <source>
        <dbReference type="ARBA" id="ARBA00022777"/>
    </source>
</evidence>
<evidence type="ECO:0000256" key="3">
    <source>
        <dbReference type="ARBA" id="ARBA00022553"/>
    </source>
</evidence>
<evidence type="ECO:0000313" key="15">
    <source>
        <dbReference type="Proteomes" id="UP000271098"/>
    </source>
</evidence>
<evidence type="ECO:0000256" key="4">
    <source>
        <dbReference type="ARBA" id="ARBA00022679"/>
    </source>
</evidence>